<dbReference type="Proteomes" id="UP001596043">
    <property type="component" value="Unassembled WGS sequence"/>
</dbReference>
<name>A0ABV9HXQ8_9FLAO</name>
<evidence type="ECO:0000313" key="1">
    <source>
        <dbReference type="EMBL" id="MFC4634096.1"/>
    </source>
</evidence>
<proteinExistence type="predicted"/>
<dbReference type="EMBL" id="JBHSFV010000004">
    <property type="protein sequence ID" value="MFC4634096.1"/>
    <property type="molecule type" value="Genomic_DNA"/>
</dbReference>
<evidence type="ECO:0000313" key="2">
    <source>
        <dbReference type="Proteomes" id="UP001596043"/>
    </source>
</evidence>
<organism evidence="1 2">
    <name type="scientific">Dokdonia ponticola</name>
    <dbReference type="NCBI Taxonomy" id="2041041"/>
    <lineage>
        <taxon>Bacteria</taxon>
        <taxon>Pseudomonadati</taxon>
        <taxon>Bacteroidota</taxon>
        <taxon>Flavobacteriia</taxon>
        <taxon>Flavobacteriales</taxon>
        <taxon>Flavobacteriaceae</taxon>
        <taxon>Dokdonia</taxon>
    </lineage>
</organism>
<comment type="caution">
    <text evidence="1">The sequence shown here is derived from an EMBL/GenBank/DDBJ whole genome shotgun (WGS) entry which is preliminary data.</text>
</comment>
<sequence length="54" mass="6201">MSTENTNTEVSKALSIEELRKFDGFDDITDEQALEIIETLRQLAIVIIKTFKNK</sequence>
<reference evidence="2" key="1">
    <citation type="journal article" date="2019" name="Int. J. Syst. Evol. Microbiol.">
        <title>The Global Catalogue of Microorganisms (GCM) 10K type strain sequencing project: providing services to taxonomists for standard genome sequencing and annotation.</title>
        <authorList>
            <consortium name="The Broad Institute Genomics Platform"/>
            <consortium name="The Broad Institute Genome Sequencing Center for Infectious Disease"/>
            <person name="Wu L."/>
            <person name="Ma J."/>
        </authorList>
    </citation>
    <scope>NUCLEOTIDE SEQUENCE [LARGE SCALE GENOMIC DNA]</scope>
    <source>
        <strain evidence="2">YJ-61-S</strain>
    </source>
</reference>
<keyword evidence="2" id="KW-1185">Reference proteome</keyword>
<accession>A0ABV9HXQ8</accession>
<gene>
    <name evidence="1" type="ORF">ACFO3O_09270</name>
</gene>
<dbReference type="RefSeq" id="WP_379978320.1">
    <property type="nucleotide sequence ID" value="NZ_JBHSFV010000004.1"/>
</dbReference>
<protein>
    <submittedName>
        <fullName evidence="1">Uncharacterized protein</fullName>
    </submittedName>
</protein>